<dbReference type="Proteomes" id="UP000426857">
    <property type="component" value="Chromosome"/>
</dbReference>
<accession>A0A6B8TE52</accession>
<evidence type="ECO:0000313" key="4">
    <source>
        <dbReference type="Proteomes" id="UP000426857"/>
    </source>
</evidence>
<evidence type="ECO:0000313" key="3">
    <source>
        <dbReference type="EMBL" id="QGS34238.1"/>
    </source>
</evidence>
<evidence type="ECO:0000256" key="1">
    <source>
        <dbReference type="SAM" id="MobiDB-lite"/>
    </source>
</evidence>
<reference evidence="3 4" key="1">
    <citation type="submission" date="2019-11" db="EMBL/GenBank/DDBJ databases">
        <title>FDA dAtabase for Regulatory Grade micrObial Sequences (FDA-ARGOS): Supporting development and validation of Infectious Disease Dx tests.</title>
        <authorList>
            <person name="Kerrigan L."/>
            <person name="Long C."/>
            <person name="Tallon L."/>
            <person name="Sadzewicz L."/>
            <person name="Vavikolanu K."/>
            <person name="Mehta A."/>
            <person name="Aluvathingal J."/>
            <person name="Nadendla S."/>
            <person name="Yan Y."/>
            <person name="Sichtig H."/>
        </authorList>
    </citation>
    <scope>NUCLEOTIDE SEQUENCE [LARGE SCALE GENOMIC DNA]</scope>
    <source>
        <strain evidence="3 4">FDAARGOS_674</strain>
    </source>
</reference>
<feature type="region of interest" description="Disordered" evidence="1">
    <location>
        <begin position="281"/>
        <end position="310"/>
    </location>
</feature>
<feature type="region of interest" description="Disordered" evidence="1">
    <location>
        <begin position="164"/>
        <end position="183"/>
    </location>
</feature>
<protein>
    <recommendedName>
        <fullName evidence="2">Calcineurin-like phosphoesterase domain-containing protein</fullName>
    </recommendedName>
</protein>
<dbReference type="InterPro" id="IPR004843">
    <property type="entry name" value="Calcineurin-like_PHP"/>
</dbReference>
<dbReference type="PANTHER" id="PTHR43143">
    <property type="entry name" value="METALLOPHOSPHOESTERASE, CALCINEURIN SUPERFAMILY"/>
    <property type="match status" value="1"/>
</dbReference>
<dbReference type="PANTHER" id="PTHR43143:SF1">
    <property type="entry name" value="SERINE_THREONINE-PROTEIN PHOSPHATASE CPPED1"/>
    <property type="match status" value="1"/>
</dbReference>
<dbReference type="SUPFAM" id="SSF56300">
    <property type="entry name" value="Metallo-dependent phosphatases"/>
    <property type="match status" value="1"/>
</dbReference>
<dbReference type="RefSeq" id="WP_155868164.1">
    <property type="nucleotide sequence ID" value="NZ_CP046322.1"/>
</dbReference>
<dbReference type="Pfam" id="PF00149">
    <property type="entry name" value="Metallophos"/>
    <property type="match status" value="1"/>
</dbReference>
<name>A0A6B8TE52_9CORY</name>
<dbReference type="InterPro" id="IPR006311">
    <property type="entry name" value="TAT_signal"/>
</dbReference>
<proteinExistence type="predicted"/>
<dbReference type="EMBL" id="CP046322">
    <property type="protein sequence ID" value="QGS34238.1"/>
    <property type="molecule type" value="Genomic_DNA"/>
</dbReference>
<dbReference type="GO" id="GO:0016787">
    <property type="term" value="F:hydrolase activity"/>
    <property type="evidence" value="ECO:0007669"/>
    <property type="project" value="InterPro"/>
</dbReference>
<feature type="domain" description="Calcineurin-like phosphoesterase" evidence="2">
    <location>
        <begin position="189"/>
        <end position="419"/>
    </location>
</feature>
<dbReference type="PROSITE" id="PS51318">
    <property type="entry name" value="TAT"/>
    <property type="match status" value="1"/>
</dbReference>
<gene>
    <name evidence="3" type="ORF">FOB82_04045</name>
</gene>
<dbReference type="Gene3D" id="3.60.21.10">
    <property type="match status" value="1"/>
</dbReference>
<dbReference type="AlphaFoldDB" id="A0A6B8TE52"/>
<evidence type="ECO:0000259" key="2">
    <source>
        <dbReference type="Pfam" id="PF00149"/>
    </source>
</evidence>
<sequence length="506" mass="53462">MGTGSGSRTISRRTALAGGAAGIGALLAASVIPKARAARTGGIEATDLEVVTVTPTSVTFGFASYTAPHPAYGPLRPTVPTLGEVAMAPADDPLAVQDPVGSAAIPGPAGSWLRPGMPDLPVVAASDSDTGFHLVTVVGLEPGREYVFECRCDGVPATPGLMTTAMPGSPEVSGRITTLTPPPGNHVTTIAVLNDTHIGEEKHGLILGDFPEAIVQEPGLPPFPELMLAGALAEIRTRGVGHVFVNGDTTSEARPREVRRFREIMDGFGAHGVDWHVTRGNHDRPHVPSSDPAAGYENHPMLPGTDDHRDPWGEMFVPRQTMWRTDVGGLRVLGLDTSMLDESGDRIEDAQFAALEAELAAAPERPTLLLAHHPVTAEAAFTNVGSPSFTLNLDHSDRLQRMLAAAPGTFLMAAGHTHRARRTAGDAAGNVDFVEFGSAAGYPGGYTLIHLHTGGYQVNFHRTGTPEALHWSSRSRWAMYGLNPEYTLGATAHRNYVVERDLSGLA</sequence>
<dbReference type="KEGG" id="cxe:FOB82_04045"/>
<dbReference type="InterPro" id="IPR029052">
    <property type="entry name" value="Metallo-depent_PP-like"/>
</dbReference>
<organism evidence="3 4">
    <name type="scientific">Corynebacterium xerosis</name>
    <dbReference type="NCBI Taxonomy" id="1725"/>
    <lineage>
        <taxon>Bacteria</taxon>
        <taxon>Bacillati</taxon>
        <taxon>Actinomycetota</taxon>
        <taxon>Actinomycetes</taxon>
        <taxon>Mycobacteriales</taxon>
        <taxon>Corynebacteriaceae</taxon>
        <taxon>Corynebacterium</taxon>
    </lineage>
</organism>
<dbReference type="InterPro" id="IPR051918">
    <property type="entry name" value="STPP_CPPED1"/>
</dbReference>